<dbReference type="InterPro" id="IPR026444">
    <property type="entry name" value="Secre_tail"/>
</dbReference>
<comment type="caution">
    <text evidence="3">The sequence shown here is derived from an EMBL/GenBank/DDBJ whole genome shotgun (WGS) entry which is preliminary data.</text>
</comment>
<evidence type="ECO:0000313" key="4">
    <source>
        <dbReference type="Proteomes" id="UP001208649"/>
    </source>
</evidence>
<evidence type="ECO:0000256" key="2">
    <source>
        <dbReference type="SAM" id="SignalP"/>
    </source>
</evidence>
<evidence type="ECO:0000256" key="1">
    <source>
        <dbReference type="ARBA" id="ARBA00022729"/>
    </source>
</evidence>
<sequence>MKKSFLSLGILLSIQFGFAQSVDTNFGSNGTVTHAEKGSFFQTTLLPDGKMIFSGNFESSTSKKAVILKLNADGSLDQTFATAGVFTMDLYANTNYFEGFSKVLVQSDGKLFFAYGNQLDNGIDPESLTLNLMRLNANGTLDTTFTNPWTTTTTDIDNAPMDFKILSSGKYLSYGPNYMMRFNSNGSLDTTYGTNGIRTITFEINDVYVNGDNVYIDGHPTNNTSNRTLYKLLNETAGISGSNNYVTGRVYQNNASFYIDKNNSSVHELLKLDSNLAPDAAFGINGKVSLSTQLYVSQMLFQSGGSVIMYANNGSSSQTDHTFTRLNYNGAVNTGFGQGGTFTMTIPNSTGFESYADVLVHPNGSIYNLFYGNNNTNNIFLKRILLPNEVLAVKDDIKANHKISILENPVGNILKLSDDLENGNIYNISGKLIMSNLKGSEHTVNSLPKGVYIISDKGNNGQVSNLKFIKK</sequence>
<dbReference type="InterPro" id="IPR013431">
    <property type="entry name" value="Delta_60_rpt"/>
</dbReference>
<dbReference type="NCBIfam" id="TIGR04183">
    <property type="entry name" value="Por_Secre_tail"/>
    <property type="match status" value="1"/>
</dbReference>
<dbReference type="Proteomes" id="UP001208649">
    <property type="component" value="Unassembled WGS sequence"/>
</dbReference>
<proteinExistence type="predicted"/>
<feature type="signal peptide" evidence="2">
    <location>
        <begin position="1"/>
        <end position="19"/>
    </location>
</feature>
<dbReference type="Pfam" id="PF17164">
    <property type="entry name" value="DUF5122"/>
    <property type="match status" value="3"/>
</dbReference>
<dbReference type="SUPFAM" id="SSF101898">
    <property type="entry name" value="NHL repeat"/>
    <property type="match status" value="1"/>
</dbReference>
<protein>
    <submittedName>
        <fullName evidence="3">T9SS type A sorting domain-containing protein</fullName>
    </submittedName>
</protein>
<name>A0ABT2W869_9FLAO</name>
<reference evidence="4" key="1">
    <citation type="submission" date="2023-07" db="EMBL/GenBank/DDBJ databases">
        <title>Chryseobacterium sp. strain PBS4-4 Genome sequencing and assembly.</title>
        <authorList>
            <person name="Jung Y."/>
        </authorList>
    </citation>
    <scope>NUCLEOTIDE SEQUENCE [LARGE SCALE GENOMIC DNA]</scope>
    <source>
        <strain evidence="4">PBS4-4</strain>
    </source>
</reference>
<dbReference type="RefSeq" id="WP_263003899.1">
    <property type="nucleotide sequence ID" value="NZ_JAOTEM010000003.1"/>
</dbReference>
<dbReference type="EMBL" id="JAOTEM010000003">
    <property type="protein sequence ID" value="MCU7618391.1"/>
    <property type="molecule type" value="Genomic_DNA"/>
</dbReference>
<feature type="chain" id="PRO_5047136470" evidence="2">
    <location>
        <begin position="20"/>
        <end position="471"/>
    </location>
</feature>
<keyword evidence="4" id="KW-1185">Reference proteome</keyword>
<gene>
    <name evidence="3" type="ORF">NZ698_14415</name>
</gene>
<accession>A0ABT2W869</accession>
<dbReference type="Gene3D" id="2.80.10.50">
    <property type="match status" value="2"/>
</dbReference>
<dbReference type="NCBIfam" id="TIGR02608">
    <property type="entry name" value="delta_60_rpt"/>
    <property type="match status" value="4"/>
</dbReference>
<keyword evidence="1 2" id="KW-0732">Signal</keyword>
<evidence type="ECO:0000313" key="3">
    <source>
        <dbReference type="EMBL" id="MCU7618391.1"/>
    </source>
</evidence>
<organism evidence="3 4">
    <name type="scientific">Chryseobacterium edaphi</name>
    <dbReference type="NCBI Taxonomy" id="2976532"/>
    <lineage>
        <taxon>Bacteria</taxon>
        <taxon>Pseudomonadati</taxon>
        <taxon>Bacteroidota</taxon>
        <taxon>Flavobacteriia</taxon>
        <taxon>Flavobacteriales</taxon>
        <taxon>Weeksellaceae</taxon>
        <taxon>Chryseobacterium group</taxon>
        <taxon>Chryseobacterium</taxon>
    </lineage>
</organism>